<organism evidence="3 4">
    <name type="scientific">Frigoriglobus tundricola</name>
    <dbReference type="NCBI Taxonomy" id="2774151"/>
    <lineage>
        <taxon>Bacteria</taxon>
        <taxon>Pseudomonadati</taxon>
        <taxon>Planctomycetota</taxon>
        <taxon>Planctomycetia</taxon>
        <taxon>Gemmatales</taxon>
        <taxon>Gemmataceae</taxon>
        <taxon>Frigoriglobus</taxon>
    </lineage>
</organism>
<keyword evidence="2" id="KW-0732">Signal</keyword>
<dbReference type="InterPro" id="IPR011467">
    <property type="entry name" value="DUF1573"/>
</dbReference>
<dbReference type="AlphaFoldDB" id="A0A6M5YLG8"/>
<dbReference type="Pfam" id="PF07610">
    <property type="entry name" value="DUF1573"/>
    <property type="match status" value="1"/>
</dbReference>
<keyword evidence="4" id="KW-1185">Reference proteome</keyword>
<proteinExistence type="predicted"/>
<feature type="signal peptide" evidence="2">
    <location>
        <begin position="1"/>
        <end position="19"/>
    </location>
</feature>
<evidence type="ECO:0000313" key="4">
    <source>
        <dbReference type="Proteomes" id="UP000503447"/>
    </source>
</evidence>
<evidence type="ECO:0000313" key="3">
    <source>
        <dbReference type="EMBL" id="QJW94121.1"/>
    </source>
</evidence>
<accession>A0A6M5YLG8</accession>
<dbReference type="Proteomes" id="UP000503447">
    <property type="component" value="Chromosome"/>
</dbReference>
<protein>
    <recommendedName>
        <fullName evidence="5">DUF1573 domain-containing protein</fullName>
    </recommendedName>
</protein>
<dbReference type="EMBL" id="CP053452">
    <property type="protein sequence ID" value="QJW94121.1"/>
    <property type="molecule type" value="Genomic_DNA"/>
</dbReference>
<sequence length="330" mass="34134">MNTLILLSALACGQPPAPAAFHAQTSLAAKGELKAGPPLVHTFDLVHAGTGTVTITKIEAGCGCLRQTLGTTALQPGEKTTLALEVNTLTQPDGPNRWQATVAYRIETPGAPVRSGELLLQITATLSREIAVTPPQVAFSTTGEARHELVVTDTRAKPLTVTKAATSSPHLSADVGPVTDAAPGRPRAQKVTIKLSAAAPAAHRDEIVVLYTDDADCPELRVPVRVLKRAAAAVTAEPAEVKLLLAAGQTEGSRNVLLRSADGKAVSVAGAESDMPGVQVKYATSGPFATVTIKVPEAVAAQPGRCTVRVRLDEPASEVAIPVSWSGAKK</sequence>
<dbReference type="RefSeq" id="WP_171470189.1">
    <property type="nucleotide sequence ID" value="NZ_CP053452.2"/>
</dbReference>
<feature type="chain" id="PRO_5026725741" description="DUF1573 domain-containing protein" evidence="2">
    <location>
        <begin position="20"/>
        <end position="330"/>
    </location>
</feature>
<feature type="region of interest" description="Disordered" evidence="1">
    <location>
        <begin position="164"/>
        <end position="186"/>
    </location>
</feature>
<dbReference type="InterPro" id="IPR013783">
    <property type="entry name" value="Ig-like_fold"/>
</dbReference>
<name>A0A6M5YLG8_9BACT</name>
<evidence type="ECO:0000256" key="1">
    <source>
        <dbReference type="SAM" id="MobiDB-lite"/>
    </source>
</evidence>
<reference evidence="4" key="1">
    <citation type="submission" date="2020-05" db="EMBL/GenBank/DDBJ databases">
        <title>Frigoriglobus tundricola gen. nov., sp. nov., a psychrotolerant cellulolytic planctomycete of the family Gemmataceae with two divergent copies of 16S rRNA gene.</title>
        <authorList>
            <person name="Kulichevskaya I.S."/>
            <person name="Ivanova A.A."/>
            <person name="Naumoff D.G."/>
            <person name="Beletsky A.V."/>
            <person name="Rijpstra W.I.C."/>
            <person name="Sinninghe Damste J.S."/>
            <person name="Mardanov A.V."/>
            <person name="Ravin N.V."/>
            <person name="Dedysh S.N."/>
        </authorList>
    </citation>
    <scope>NUCLEOTIDE SEQUENCE [LARGE SCALE GENOMIC DNA]</scope>
    <source>
        <strain evidence="4">PL17</strain>
    </source>
</reference>
<evidence type="ECO:0008006" key="5">
    <source>
        <dbReference type="Google" id="ProtNLM"/>
    </source>
</evidence>
<dbReference type="Gene3D" id="2.60.40.10">
    <property type="entry name" value="Immunoglobulins"/>
    <property type="match status" value="2"/>
</dbReference>
<gene>
    <name evidence="3" type="ORF">FTUN_1640</name>
</gene>
<evidence type="ECO:0000256" key="2">
    <source>
        <dbReference type="SAM" id="SignalP"/>
    </source>
</evidence>
<dbReference type="KEGG" id="ftj:FTUN_1640"/>